<accession>A0A167R4P9</accession>
<name>A0A167R4P9_CALVF</name>
<protein>
    <submittedName>
        <fullName evidence="1">Uncharacterized protein</fullName>
    </submittedName>
</protein>
<dbReference type="OrthoDB" id="3360862at2759"/>
<reference evidence="1 2" key="1">
    <citation type="journal article" date="2016" name="Mol. Biol. Evol.">
        <title>Comparative Genomics of Early-Diverging Mushroom-Forming Fungi Provides Insights into the Origins of Lignocellulose Decay Capabilities.</title>
        <authorList>
            <person name="Nagy L.G."/>
            <person name="Riley R."/>
            <person name="Tritt A."/>
            <person name="Adam C."/>
            <person name="Daum C."/>
            <person name="Floudas D."/>
            <person name="Sun H."/>
            <person name="Yadav J.S."/>
            <person name="Pangilinan J."/>
            <person name="Larsson K.H."/>
            <person name="Matsuura K."/>
            <person name="Barry K."/>
            <person name="Labutti K."/>
            <person name="Kuo R."/>
            <person name="Ohm R.A."/>
            <person name="Bhattacharya S.S."/>
            <person name="Shirouzu T."/>
            <person name="Yoshinaga Y."/>
            <person name="Martin F.M."/>
            <person name="Grigoriev I.V."/>
            <person name="Hibbett D.S."/>
        </authorList>
    </citation>
    <scope>NUCLEOTIDE SEQUENCE [LARGE SCALE GENOMIC DNA]</scope>
    <source>
        <strain evidence="1 2">TUFC12733</strain>
    </source>
</reference>
<dbReference type="EMBL" id="KV417269">
    <property type="protein sequence ID" value="KZP00554.1"/>
    <property type="molecule type" value="Genomic_DNA"/>
</dbReference>
<evidence type="ECO:0000313" key="2">
    <source>
        <dbReference type="Proteomes" id="UP000076738"/>
    </source>
</evidence>
<keyword evidence="2" id="KW-1185">Reference proteome</keyword>
<evidence type="ECO:0000313" key="1">
    <source>
        <dbReference type="EMBL" id="KZP00554.1"/>
    </source>
</evidence>
<organism evidence="1 2">
    <name type="scientific">Calocera viscosa (strain TUFC12733)</name>
    <dbReference type="NCBI Taxonomy" id="1330018"/>
    <lineage>
        <taxon>Eukaryota</taxon>
        <taxon>Fungi</taxon>
        <taxon>Dikarya</taxon>
        <taxon>Basidiomycota</taxon>
        <taxon>Agaricomycotina</taxon>
        <taxon>Dacrymycetes</taxon>
        <taxon>Dacrymycetales</taxon>
        <taxon>Dacrymycetaceae</taxon>
        <taxon>Calocera</taxon>
    </lineage>
</organism>
<gene>
    <name evidence="1" type="ORF">CALVIDRAFT_595343</name>
</gene>
<dbReference type="AlphaFoldDB" id="A0A167R4P9"/>
<sequence>MERYSTTTRKELFSDLNGTESMLDTDLDRLAALQDTVKSRLALDPIETLESTASALKKPKRKRKIPVTDQGEPVFEFKLVSGSSQPQTISLVEPDVIAVTSNRPTHEDTPEEEERRSARVQLIAVDSTWLAKEASAVWPSPKPHKQPIAVKVDAKINTVPAVFIAERQLRAPAVRERPAVGAEAKVPILLIH</sequence>
<dbReference type="Proteomes" id="UP000076738">
    <property type="component" value="Unassembled WGS sequence"/>
</dbReference>
<proteinExistence type="predicted"/>